<dbReference type="RefSeq" id="WP_109461620.1">
    <property type="nucleotide sequence ID" value="NZ_QFBC01000019.1"/>
</dbReference>
<organism evidence="3 4">
    <name type="scientific">Metarhizobium album</name>
    <dbReference type="NCBI Taxonomy" id="2182425"/>
    <lineage>
        <taxon>Bacteria</taxon>
        <taxon>Pseudomonadati</taxon>
        <taxon>Pseudomonadota</taxon>
        <taxon>Alphaproteobacteria</taxon>
        <taxon>Hyphomicrobiales</taxon>
        <taxon>Rhizobiaceae</taxon>
        <taxon>Metarhizobium</taxon>
    </lineage>
</organism>
<dbReference type="AlphaFoldDB" id="A0A2U2DI63"/>
<protein>
    <submittedName>
        <fullName evidence="3">Entry exclusion protein TrbK</fullName>
    </submittedName>
</protein>
<dbReference type="InterPro" id="IPR024475">
    <property type="entry name" value="TrbJ/K_C"/>
</dbReference>
<sequence>MSRPVLIAMVLVMVAAAASGATFYFVQANAPATGMSEEQRATREKFFGTAKELPPIEKGQEMRPRW</sequence>
<dbReference type="InterPro" id="IPR020065">
    <property type="entry name" value="Conjugal_tfr_protein_TrbK"/>
</dbReference>
<feature type="chain" id="PRO_5015445165" evidence="1">
    <location>
        <begin position="21"/>
        <end position="66"/>
    </location>
</feature>
<reference evidence="3 4" key="1">
    <citation type="submission" date="2018-05" db="EMBL/GenBank/DDBJ databases">
        <title>The draft genome of strain NS-104.</title>
        <authorList>
            <person name="Hang P."/>
            <person name="Jiang J."/>
        </authorList>
    </citation>
    <scope>NUCLEOTIDE SEQUENCE [LARGE SCALE GENOMIC DNA]</scope>
    <source>
        <strain evidence="3 4">NS-104</strain>
    </source>
</reference>
<proteinExistence type="predicted"/>
<dbReference type="OrthoDB" id="8305398at2"/>
<accession>A0A2U2DI63</accession>
<feature type="domain" description="Type IV conjugative transfer protein TrbJ/K C-terminal" evidence="2">
    <location>
        <begin position="1"/>
        <end position="66"/>
    </location>
</feature>
<keyword evidence="4" id="KW-1185">Reference proteome</keyword>
<evidence type="ECO:0000256" key="1">
    <source>
        <dbReference type="SAM" id="SignalP"/>
    </source>
</evidence>
<dbReference type="NCBIfam" id="TIGR04361">
    <property type="entry name" value="TrbK_Ti"/>
    <property type="match status" value="1"/>
</dbReference>
<dbReference type="Proteomes" id="UP000245252">
    <property type="component" value="Unassembled WGS sequence"/>
</dbReference>
<evidence type="ECO:0000313" key="3">
    <source>
        <dbReference type="EMBL" id="PWE53006.1"/>
    </source>
</evidence>
<evidence type="ECO:0000313" key="4">
    <source>
        <dbReference type="Proteomes" id="UP000245252"/>
    </source>
</evidence>
<name>A0A2U2DI63_9HYPH</name>
<feature type="signal peptide" evidence="1">
    <location>
        <begin position="1"/>
        <end position="20"/>
    </location>
</feature>
<comment type="caution">
    <text evidence="3">The sequence shown here is derived from an EMBL/GenBank/DDBJ whole genome shotgun (WGS) entry which is preliminary data.</text>
</comment>
<keyword evidence="1" id="KW-0732">Signal</keyword>
<dbReference type="EMBL" id="QFBC01000019">
    <property type="protein sequence ID" value="PWE53006.1"/>
    <property type="molecule type" value="Genomic_DNA"/>
</dbReference>
<dbReference type="Pfam" id="PF10907">
    <property type="entry name" value="DUF2749"/>
    <property type="match status" value="1"/>
</dbReference>
<evidence type="ECO:0000259" key="2">
    <source>
        <dbReference type="Pfam" id="PF10907"/>
    </source>
</evidence>
<gene>
    <name evidence="3" type="ORF">DEM27_28400</name>
</gene>